<evidence type="ECO:0000256" key="1">
    <source>
        <dbReference type="SAM" id="Coils"/>
    </source>
</evidence>
<evidence type="ECO:0000259" key="3">
    <source>
        <dbReference type="Pfam" id="PF09718"/>
    </source>
</evidence>
<dbReference type="InterPro" id="IPR009628">
    <property type="entry name" value="Phage_tape_measure_N"/>
</dbReference>
<comment type="caution">
    <text evidence="4">The sequence shown here is derived from an EMBL/GenBank/DDBJ whole genome shotgun (WGS) entry which is preliminary data.</text>
</comment>
<dbReference type="EMBL" id="FJYW01000003">
    <property type="protein sequence ID" value="CZX09490.1"/>
    <property type="molecule type" value="Genomic_DNA"/>
</dbReference>
<protein>
    <submittedName>
        <fullName evidence="4">Phage tail tape measure protein, lambda family</fullName>
    </submittedName>
</protein>
<dbReference type="Proteomes" id="UP000076205">
    <property type="component" value="Unassembled WGS sequence"/>
</dbReference>
<reference evidence="4 5" key="1">
    <citation type="submission" date="2016-03" db="EMBL/GenBank/DDBJ databases">
        <authorList>
            <consortium name="Pathogen Informatics"/>
        </authorList>
    </citation>
    <scope>NUCLEOTIDE SEQUENCE [LARGE SCALE GENOMIC DNA]</scope>
    <source>
        <strain evidence="5">e1424</strain>
    </source>
</reference>
<keyword evidence="1" id="KW-0175">Coiled coil</keyword>
<accession>A0A822WR30</accession>
<feature type="coiled-coil region" evidence="1">
    <location>
        <begin position="132"/>
        <end position="159"/>
    </location>
</feature>
<proteinExistence type="predicted"/>
<dbReference type="Pfam" id="PF24622">
    <property type="entry name" value="TMP_4"/>
    <property type="match status" value="1"/>
</dbReference>
<dbReference type="InterPro" id="IPR006431">
    <property type="entry name" value="Phage_tape_meas_C"/>
</dbReference>
<evidence type="ECO:0000259" key="2">
    <source>
        <dbReference type="Pfam" id="PF06791"/>
    </source>
</evidence>
<dbReference type="Pfam" id="PF06791">
    <property type="entry name" value="TMP_2"/>
    <property type="match status" value="1"/>
</dbReference>
<dbReference type="AlphaFoldDB" id="A0A822WR30"/>
<organism evidence="4 5">
    <name type="scientific">Enterobacter hormaechei</name>
    <dbReference type="NCBI Taxonomy" id="158836"/>
    <lineage>
        <taxon>Bacteria</taxon>
        <taxon>Pseudomonadati</taxon>
        <taxon>Pseudomonadota</taxon>
        <taxon>Gammaproteobacteria</taxon>
        <taxon>Enterobacterales</taxon>
        <taxon>Enterobacteriaceae</taxon>
        <taxon>Enterobacter</taxon>
        <taxon>Enterobacter cloacae complex</taxon>
    </lineage>
</organism>
<feature type="coiled-coil region" evidence="1">
    <location>
        <begin position="590"/>
        <end position="630"/>
    </location>
</feature>
<evidence type="ECO:0000313" key="4">
    <source>
        <dbReference type="EMBL" id="CZX09490.1"/>
    </source>
</evidence>
<feature type="domain" description="Bacteriophage tail tape measure N-terminal" evidence="2">
    <location>
        <begin position="273"/>
        <end position="414"/>
    </location>
</feature>
<sequence length="990" mass="106767">MAADVASLAVALHLNSASFKSQFADAMRTADSSAQQFNRKVQTDNQKTRQSFEGLGKGITGLDADFNKLGKTVDKRLTGLDEMRGLLANISAGSTVAGSSITTALVSALSEGMSTALDNSITGLKSQRQAQIEFTQAQISAAQGSIENARQLRAEAIEKQNIAVKTIEAARADRERAFALDEHFAKQAEVNKQYGLAVSYEAEHVKNARTIQEANLAEAKAKGSLAEATKTVLAADIAESAGKQQLATSTRQLAVASQELSLGQRAAAASAGLMRGAMAMVGGPVGLAVIAVAGAVTAIYSAYSNSEAVIKGYTQALQKSGQQSVMSVMYLQNLTSSLGDSDRAVKAVTASVSAGFGGNMLEQVASLGTRMEEIGQSSDDLVSLLSSLKGDPLQALQKLTDQGILLNGSMIDQIVTLERQGKTSEATALLQQAAMNDLDTKLKEQESNVGGLKSAWKSLKDFVADAFKTMGDAHIATAQAMAAGAGVDLDTTPDPAIKQREEAEKQYQAQKKQREEISKRLKDENTLSGLLKAGTSREKERADAVALVNANFTKGTAEYTQAMRGIDKMYAEQKKSREKAYSDDAATTRLNQLRQEEAALRSQNEQTETLTQSEKKLAQFNQEIADLKEKRILTAGQRSILSQETELRHQLEINASLDKANQQRKLGLQIQEQNQELYRSTLQLQQEYANSVAQMTMSSGAYDQMVAEQQVRERFAKLREEQDKTIADHSSELYRKQTEVLRDEEQKQLEIVRSGAERKKQVEGSSFDGMKKGLTDWRVNAENQFTQVRDIAINAMDGMGTALWNVASKGKGEFKSLAVSVIDDIGKMITKMLMLNAIKSGASALGVSSWFGWADGGYTGDGGKHDVAGVVHRGEWVVPQSVVKKPGMLSFLNQLTYGNGYAEGGLVGGGVAKPSRDSYLQPSADLGNVHFSLTIPLQVIQQGGASQEPSSKSQELLTSETKARLKQFVIETLDRELANGGMIDTKMRTA</sequence>
<gene>
    <name evidence="4" type="ORF">SAMEA2273352_01673</name>
</gene>
<name>A0A822WR30_9ENTR</name>
<feature type="domain" description="Bacteriophage tail tape measure C-terminal" evidence="3">
    <location>
        <begin position="768"/>
        <end position="838"/>
    </location>
</feature>
<dbReference type="RefSeq" id="WP_045617056.1">
    <property type="nucleotide sequence ID" value="NZ_CABGWI010000012.1"/>
</dbReference>
<dbReference type="Pfam" id="PF09718">
    <property type="entry name" value="Tape_meas_lam_C"/>
    <property type="match status" value="1"/>
</dbReference>
<evidence type="ECO:0000313" key="5">
    <source>
        <dbReference type="Proteomes" id="UP000076205"/>
    </source>
</evidence>